<comment type="subcellular location">
    <subcellularLocation>
        <location evidence="2">Membrane</location>
    </subcellularLocation>
</comment>
<dbReference type="CDD" id="cd00082">
    <property type="entry name" value="HisKA"/>
    <property type="match status" value="1"/>
</dbReference>
<gene>
    <name evidence="14" type="ORF">ABOD76_08915</name>
</gene>
<dbReference type="Gene3D" id="6.10.340.10">
    <property type="match status" value="1"/>
</dbReference>
<dbReference type="InterPro" id="IPR003594">
    <property type="entry name" value="HATPase_dom"/>
</dbReference>
<dbReference type="InterPro" id="IPR036890">
    <property type="entry name" value="HATPase_C_sf"/>
</dbReference>
<keyword evidence="6 11" id="KW-0812">Transmembrane</keyword>
<dbReference type="SMART" id="SM00387">
    <property type="entry name" value="HATPase_c"/>
    <property type="match status" value="1"/>
</dbReference>
<dbReference type="Pfam" id="PF00512">
    <property type="entry name" value="HisKA"/>
    <property type="match status" value="1"/>
</dbReference>
<dbReference type="EC" id="2.7.13.3" evidence="3"/>
<evidence type="ECO:0000256" key="2">
    <source>
        <dbReference type="ARBA" id="ARBA00004370"/>
    </source>
</evidence>
<evidence type="ECO:0000256" key="11">
    <source>
        <dbReference type="SAM" id="Phobius"/>
    </source>
</evidence>
<feature type="domain" description="HAMP" evidence="13">
    <location>
        <begin position="174"/>
        <end position="228"/>
    </location>
</feature>
<feature type="transmembrane region" description="Helical" evidence="11">
    <location>
        <begin position="149"/>
        <end position="173"/>
    </location>
</feature>
<evidence type="ECO:0000256" key="5">
    <source>
        <dbReference type="ARBA" id="ARBA00022679"/>
    </source>
</evidence>
<evidence type="ECO:0000256" key="8">
    <source>
        <dbReference type="ARBA" id="ARBA00022989"/>
    </source>
</evidence>
<dbReference type="Pfam" id="PF02518">
    <property type="entry name" value="HATPase_c"/>
    <property type="match status" value="1"/>
</dbReference>
<comment type="catalytic activity">
    <reaction evidence="1">
        <text>ATP + protein L-histidine = ADP + protein N-phospho-L-histidine.</text>
        <dbReference type="EC" id="2.7.13.3"/>
    </reaction>
</comment>
<feature type="domain" description="Histidine kinase" evidence="12">
    <location>
        <begin position="236"/>
        <end position="443"/>
    </location>
</feature>
<feature type="transmembrane region" description="Helical" evidence="11">
    <location>
        <begin position="12"/>
        <end position="37"/>
    </location>
</feature>
<dbReference type="GO" id="GO:0000155">
    <property type="term" value="F:phosphorelay sensor kinase activity"/>
    <property type="evidence" value="ECO:0007669"/>
    <property type="project" value="InterPro"/>
</dbReference>
<keyword evidence="8 11" id="KW-1133">Transmembrane helix</keyword>
<name>A0AAU7UE06_9DEIO</name>
<dbReference type="InterPro" id="IPR004358">
    <property type="entry name" value="Sig_transdc_His_kin-like_C"/>
</dbReference>
<evidence type="ECO:0000259" key="12">
    <source>
        <dbReference type="PROSITE" id="PS50109"/>
    </source>
</evidence>
<sequence>MTVRPGRLTLRARMALITALSCVLVAGLLSLGLYVGVQRIVEQGQLSRLQAAGAILKARTESGLMFGRLDLDRLFGSDVGQDIQLRVSVDEQVLAQSPQFPGALPADLAPGVYRSGGRYVQALTLDGRGGSALLTLSLDNRGDREAREAVLRALLLTLPLALLLALSASWWAAGRMLRPIAALERTAREIGESGDLTRPVPDAGDRDELTRLAATLQLTFEQLNLTRQREQQFLRSAAHDLRSPLAALQTRVSLALSRERDSARYRQDLQEVGHDLGRLARLAEHLLLLARNPQGLGQGPVPLLELAADAVDEARSRQPERDLDLYGTALTVAGDRVLLGQAVSNLLQNALRHAPGAAVTLSVRPDGSEALLTVQDDGPGVEPAVLARLGEAFYRPDAARSGEGYGLGLAIVRHVAQLHGGTLTLDSAPGAGFRATLRLPLTARTPEPHRPVS</sequence>
<keyword evidence="4" id="KW-0597">Phosphoprotein</keyword>
<dbReference type="GO" id="GO:0016020">
    <property type="term" value="C:membrane"/>
    <property type="evidence" value="ECO:0007669"/>
    <property type="project" value="UniProtKB-SubCell"/>
</dbReference>
<dbReference type="Gene3D" id="1.10.287.130">
    <property type="match status" value="1"/>
</dbReference>
<dbReference type="SMART" id="SM00304">
    <property type="entry name" value="HAMP"/>
    <property type="match status" value="1"/>
</dbReference>
<evidence type="ECO:0000256" key="9">
    <source>
        <dbReference type="ARBA" id="ARBA00023012"/>
    </source>
</evidence>
<dbReference type="InterPro" id="IPR050428">
    <property type="entry name" value="TCS_sensor_his_kinase"/>
</dbReference>
<dbReference type="PANTHER" id="PTHR45436">
    <property type="entry name" value="SENSOR HISTIDINE KINASE YKOH"/>
    <property type="match status" value="1"/>
</dbReference>
<dbReference type="SMART" id="SM00388">
    <property type="entry name" value="HisKA"/>
    <property type="match status" value="1"/>
</dbReference>
<dbReference type="SUPFAM" id="SSF55874">
    <property type="entry name" value="ATPase domain of HSP90 chaperone/DNA topoisomerase II/histidine kinase"/>
    <property type="match status" value="1"/>
</dbReference>
<reference evidence="14" key="1">
    <citation type="submission" date="2024-06" db="EMBL/GenBank/DDBJ databases">
        <title>Draft Genome Sequence of Deinococcus sonorensis Type Strain KR-87, a Biofilm Producing Representative of the Genus Deinococcus.</title>
        <authorList>
            <person name="Boren L.S."/>
            <person name="Grosso R.A."/>
            <person name="Hugenberg-Cox A.N."/>
            <person name="Hill J.T.E."/>
            <person name="Albert C.M."/>
            <person name="Tuohy J.M."/>
        </authorList>
    </citation>
    <scope>NUCLEOTIDE SEQUENCE</scope>
    <source>
        <strain evidence="14">KR-87</strain>
    </source>
</reference>
<proteinExistence type="predicted"/>
<dbReference type="Pfam" id="PF00672">
    <property type="entry name" value="HAMP"/>
    <property type="match status" value="1"/>
</dbReference>
<evidence type="ECO:0000256" key="3">
    <source>
        <dbReference type="ARBA" id="ARBA00012438"/>
    </source>
</evidence>
<dbReference type="PROSITE" id="PS50109">
    <property type="entry name" value="HIS_KIN"/>
    <property type="match status" value="1"/>
</dbReference>
<evidence type="ECO:0000259" key="13">
    <source>
        <dbReference type="PROSITE" id="PS50885"/>
    </source>
</evidence>
<keyword evidence="10 11" id="KW-0472">Membrane</keyword>
<evidence type="ECO:0000256" key="1">
    <source>
        <dbReference type="ARBA" id="ARBA00000085"/>
    </source>
</evidence>
<dbReference type="InterPro" id="IPR036097">
    <property type="entry name" value="HisK_dim/P_sf"/>
</dbReference>
<dbReference type="PANTHER" id="PTHR45436:SF5">
    <property type="entry name" value="SENSOR HISTIDINE KINASE TRCS"/>
    <property type="match status" value="1"/>
</dbReference>
<dbReference type="Gene3D" id="3.30.565.10">
    <property type="entry name" value="Histidine kinase-like ATPase, C-terminal domain"/>
    <property type="match status" value="1"/>
</dbReference>
<dbReference type="SUPFAM" id="SSF158472">
    <property type="entry name" value="HAMP domain-like"/>
    <property type="match status" value="1"/>
</dbReference>
<organism evidence="14">
    <name type="scientific">Deinococcus sonorensis KR-87</name>
    <dbReference type="NCBI Taxonomy" id="694439"/>
    <lineage>
        <taxon>Bacteria</taxon>
        <taxon>Thermotogati</taxon>
        <taxon>Deinococcota</taxon>
        <taxon>Deinococci</taxon>
        <taxon>Deinococcales</taxon>
        <taxon>Deinococcaceae</taxon>
        <taxon>Deinococcus</taxon>
    </lineage>
</organism>
<evidence type="ECO:0000256" key="7">
    <source>
        <dbReference type="ARBA" id="ARBA00022777"/>
    </source>
</evidence>
<evidence type="ECO:0000256" key="6">
    <source>
        <dbReference type="ARBA" id="ARBA00022692"/>
    </source>
</evidence>
<dbReference type="AlphaFoldDB" id="A0AAU7UE06"/>
<keyword evidence="7 14" id="KW-0418">Kinase</keyword>
<dbReference type="KEGG" id="dsc:ABOD76_08915"/>
<accession>A0AAU7UE06</accession>
<keyword evidence="9" id="KW-0902">Two-component regulatory system</keyword>
<dbReference type="InterPro" id="IPR003661">
    <property type="entry name" value="HisK_dim/P_dom"/>
</dbReference>
<dbReference type="EMBL" id="CP158299">
    <property type="protein sequence ID" value="XBV86417.1"/>
    <property type="molecule type" value="Genomic_DNA"/>
</dbReference>
<dbReference type="SUPFAM" id="SSF47384">
    <property type="entry name" value="Homodimeric domain of signal transducing histidine kinase"/>
    <property type="match status" value="1"/>
</dbReference>
<dbReference type="PRINTS" id="PR00344">
    <property type="entry name" value="BCTRLSENSOR"/>
</dbReference>
<dbReference type="InterPro" id="IPR003660">
    <property type="entry name" value="HAMP_dom"/>
</dbReference>
<evidence type="ECO:0000256" key="10">
    <source>
        <dbReference type="ARBA" id="ARBA00023136"/>
    </source>
</evidence>
<dbReference type="CDD" id="cd00075">
    <property type="entry name" value="HATPase"/>
    <property type="match status" value="1"/>
</dbReference>
<keyword evidence="5" id="KW-0808">Transferase</keyword>
<evidence type="ECO:0000313" key="14">
    <source>
        <dbReference type="EMBL" id="XBV86417.1"/>
    </source>
</evidence>
<evidence type="ECO:0000256" key="4">
    <source>
        <dbReference type="ARBA" id="ARBA00022553"/>
    </source>
</evidence>
<protein>
    <recommendedName>
        <fullName evidence="3">histidine kinase</fullName>
        <ecNumber evidence="3">2.7.13.3</ecNumber>
    </recommendedName>
</protein>
<dbReference type="RefSeq" id="WP_350244486.1">
    <property type="nucleotide sequence ID" value="NZ_CP158299.1"/>
</dbReference>
<dbReference type="PROSITE" id="PS50885">
    <property type="entry name" value="HAMP"/>
    <property type="match status" value="1"/>
</dbReference>
<dbReference type="InterPro" id="IPR005467">
    <property type="entry name" value="His_kinase_dom"/>
</dbReference>